<dbReference type="SUPFAM" id="SSF53448">
    <property type="entry name" value="Nucleotide-diphospho-sugar transferases"/>
    <property type="match status" value="1"/>
</dbReference>
<evidence type="ECO:0000259" key="1">
    <source>
        <dbReference type="Pfam" id="PF00535"/>
    </source>
</evidence>
<name>A0ABY5RQ21_9HYPH</name>
<evidence type="ECO:0000313" key="3">
    <source>
        <dbReference type="Proteomes" id="UP001017257"/>
    </source>
</evidence>
<organism evidence="2 3">
    <name type="scientific">Microvirga terrae</name>
    <dbReference type="NCBI Taxonomy" id="2740529"/>
    <lineage>
        <taxon>Bacteria</taxon>
        <taxon>Pseudomonadati</taxon>
        <taxon>Pseudomonadota</taxon>
        <taxon>Alphaproteobacteria</taxon>
        <taxon>Hyphomicrobiales</taxon>
        <taxon>Methylobacteriaceae</taxon>
        <taxon>Microvirga</taxon>
    </lineage>
</organism>
<gene>
    <name evidence="2" type="ORF">HPT29_018025</name>
</gene>
<dbReference type="PANTHER" id="PTHR43685:SF2">
    <property type="entry name" value="GLYCOSYLTRANSFERASE 2-LIKE DOMAIN-CONTAINING PROTEIN"/>
    <property type="match status" value="1"/>
</dbReference>
<feature type="domain" description="Glycosyltransferase 2-like" evidence="1">
    <location>
        <begin position="5"/>
        <end position="151"/>
    </location>
</feature>
<dbReference type="Pfam" id="PF00535">
    <property type="entry name" value="Glycos_transf_2"/>
    <property type="match status" value="1"/>
</dbReference>
<proteinExistence type="predicted"/>
<dbReference type="CDD" id="cd00761">
    <property type="entry name" value="Glyco_tranf_GTA_type"/>
    <property type="match status" value="1"/>
</dbReference>
<dbReference type="EMBL" id="CP102845">
    <property type="protein sequence ID" value="UVF18394.1"/>
    <property type="molecule type" value="Genomic_DNA"/>
</dbReference>
<dbReference type="Gene3D" id="3.90.550.10">
    <property type="entry name" value="Spore Coat Polysaccharide Biosynthesis Protein SpsA, Chain A"/>
    <property type="match status" value="1"/>
</dbReference>
<keyword evidence="3" id="KW-1185">Reference proteome</keyword>
<dbReference type="RefSeq" id="WP_173945057.1">
    <property type="nucleotide sequence ID" value="NZ_CP102845.1"/>
</dbReference>
<dbReference type="PANTHER" id="PTHR43685">
    <property type="entry name" value="GLYCOSYLTRANSFERASE"/>
    <property type="match status" value="1"/>
</dbReference>
<dbReference type="InterPro" id="IPR001173">
    <property type="entry name" value="Glyco_trans_2-like"/>
</dbReference>
<dbReference type="InterPro" id="IPR029044">
    <property type="entry name" value="Nucleotide-diphossugar_trans"/>
</dbReference>
<dbReference type="InterPro" id="IPR050834">
    <property type="entry name" value="Glycosyltransf_2"/>
</dbReference>
<evidence type="ECO:0000313" key="2">
    <source>
        <dbReference type="EMBL" id="UVF18394.1"/>
    </source>
</evidence>
<accession>A0ABY5RQ21</accession>
<sequence>MSDTSVIIPTYNREAYIAQAIEGILRQTEPVREILVIDDGSTDATPQIVQKYGGIVRYCRKENSGKASSLNLAIPMTDGANIWIFDDDDIAAPTAHRALQNALNSERGHGFAFGRYLHFDRSDQSGIPVETFPLPYHERLEFQSIFIQLMERCFVFQPGMLVRRATYDKIGPFDEGLARSQDYEMLLRIAHRFSGAETSDVVFYQRRHSGQRGPATATSRFQDRESVWQSYDQRFFREWYKTLPLSAYKPSMISADERTEAHEITCLFQRLVLMGRKSLWKLAVSDLEYALELSREIKKCELSLEESRILRKLFIERPFSHLQENTCGILEMLKAEPNRSLGPEIRKNLIWAFPFYLNHFLRQADIRSAAKTVYSATNFAGSRAILSVVGARVGRKPA</sequence>
<protein>
    <submittedName>
        <fullName evidence="2">Glycosyltransferase</fullName>
    </submittedName>
</protein>
<reference evidence="2" key="1">
    <citation type="submission" date="2022-08" db="EMBL/GenBank/DDBJ databases">
        <title>Microvirga terrae sp. nov., isolated from soil.</title>
        <authorList>
            <person name="Kim K.H."/>
            <person name="Seo Y.L."/>
            <person name="Kim J.M."/>
            <person name="Lee J.K."/>
            <person name="Han D.M."/>
            <person name="Jeon C.O."/>
        </authorList>
    </citation>
    <scope>NUCLEOTIDE SEQUENCE</scope>
    <source>
        <strain evidence="2">R24</strain>
    </source>
</reference>
<dbReference type="Proteomes" id="UP001017257">
    <property type="component" value="Chromosome"/>
</dbReference>